<evidence type="ECO:0000256" key="1">
    <source>
        <dbReference type="ARBA" id="ARBA00004123"/>
    </source>
</evidence>
<reference evidence="10 11" key="1">
    <citation type="submission" date="2019-04" db="EMBL/GenBank/DDBJ databases">
        <title>Comparative genomics and transcriptomics to analyze fruiting body development in filamentous ascomycetes.</title>
        <authorList>
            <consortium name="DOE Joint Genome Institute"/>
            <person name="Lutkenhaus R."/>
            <person name="Traeger S."/>
            <person name="Breuer J."/>
            <person name="Kuo A."/>
            <person name="Lipzen A."/>
            <person name="Pangilinan J."/>
            <person name="Dilworth D."/>
            <person name="Sandor L."/>
            <person name="Poggeler S."/>
            <person name="Barry K."/>
            <person name="Grigoriev I.V."/>
            <person name="Nowrousian M."/>
        </authorList>
    </citation>
    <scope>NUCLEOTIDE SEQUENCE [LARGE SCALE GENOMIC DNA]</scope>
    <source>
        <strain evidence="10 11">CBS 389.68</strain>
    </source>
</reference>
<accession>A0A4S2MS50</accession>
<feature type="region of interest" description="Disordered" evidence="7">
    <location>
        <begin position="411"/>
        <end position="489"/>
    </location>
</feature>
<keyword evidence="6" id="KW-0539">Nucleus</keyword>
<dbReference type="Pfam" id="PF23774">
    <property type="entry name" value="TPR_GEMI5"/>
    <property type="match status" value="1"/>
</dbReference>
<dbReference type="InterPro" id="IPR056421">
    <property type="entry name" value="TPR_GEMI5"/>
</dbReference>
<keyword evidence="11" id="KW-1185">Reference proteome</keyword>
<evidence type="ECO:0000256" key="5">
    <source>
        <dbReference type="ARBA" id="ARBA00023163"/>
    </source>
</evidence>
<dbReference type="GO" id="GO:0003712">
    <property type="term" value="F:transcription coregulator activity"/>
    <property type="evidence" value="ECO:0007669"/>
    <property type="project" value="InterPro"/>
</dbReference>
<evidence type="ECO:0000256" key="7">
    <source>
        <dbReference type="SAM" id="MobiDB-lite"/>
    </source>
</evidence>
<evidence type="ECO:0000313" key="11">
    <source>
        <dbReference type="Proteomes" id="UP000298138"/>
    </source>
</evidence>
<dbReference type="InterPro" id="IPR015943">
    <property type="entry name" value="WD40/YVTN_repeat-like_dom_sf"/>
</dbReference>
<dbReference type="PANTHER" id="PTHR15528:SF11">
    <property type="entry name" value="FI18188P1"/>
    <property type="match status" value="1"/>
</dbReference>
<sequence>MQSRKGSVGGASQASASSISLGRTPSTDGSAPLDSPLIPCAASLRNVLYAQDSSVLCLKHDSLTLERKFDLHTEPVSFIAIDNSNPERPRVVSVDTSKLAIVWDLETGAQLAQHGSYEDLRCAAWMKNGNLVFGDTMGNVILFDPTREESISARTIFNPLTAIAPGADCKSFALGYENGSILVAALAPSFTILHTLTTTSLSPSPITTLAWHASSSKQKSDMLAVQTRDGDLRVWSVPKSLESEDSARVVRVLKRQDYNRRGNNWLGWSRNGRIVQYSEGASSIWDVRTKTVTWEPVPTFDNVAGICVYGPKGVLFTIGKDATVQQFSLYPPALEANVLQRPALPPPSPPVSIDEKSQEPELLQSDTLHTDSEDNAVDIYSSQDEMRLKSRRSGAIPKPLDITIIDQSHNSLGLIRDPPGSASSDGSYKSHRSAKSSTSHTGPNRPDRYSKSSRGSIDAPEPSPPAPAPSPPAFPTSRRPSATQASPKPIQKLHPLRQELHISPETSIAVNQLASPVSEVGHLFANIKLRMVHVTYESPRFNGNQRGGLTSDDRRKEMLWCLFGWKGDIEDLIGDELESVNARSLSALTLRMWLNDIDENSLNVLLGSDFLVSSDWLFVALAASGGIAAWASVVRAFVCKLVQKNEFHMAVVLLLAIGDKEQAVDIYLNQNMYL</sequence>
<feature type="domain" description="Gem-associated protein 5 TPR" evidence="9">
    <location>
        <begin position="562"/>
        <end position="673"/>
    </location>
</feature>
<evidence type="ECO:0000259" key="9">
    <source>
        <dbReference type="Pfam" id="PF23774"/>
    </source>
</evidence>
<dbReference type="InterPro" id="IPR034605">
    <property type="entry name" value="PGC-1"/>
</dbReference>
<evidence type="ECO:0000256" key="3">
    <source>
        <dbReference type="ARBA" id="ARBA00022884"/>
    </source>
</evidence>
<evidence type="ECO:0000256" key="4">
    <source>
        <dbReference type="ARBA" id="ARBA00023015"/>
    </source>
</evidence>
<dbReference type="OrthoDB" id="7326421at2759"/>
<keyword evidence="5" id="KW-0804">Transcription</keyword>
<dbReference type="Proteomes" id="UP000298138">
    <property type="component" value="Unassembled WGS sequence"/>
</dbReference>
<dbReference type="AlphaFoldDB" id="A0A4S2MS50"/>
<name>A0A4S2MS50_9PEZI</name>
<dbReference type="SMART" id="SM00320">
    <property type="entry name" value="WD40"/>
    <property type="match status" value="4"/>
</dbReference>
<gene>
    <name evidence="10" type="ORF">EX30DRAFT_309084</name>
</gene>
<evidence type="ECO:0000256" key="2">
    <source>
        <dbReference type="ARBA" id="ARBA00022553"/>
    </source>
</evidence>
<comment type="subcellular location">
    <subcellularLocation>
        <location evidence="1">Nucleus</location>
    </subcellularLocation>
</comment>
<dbReference type="GO" id="GO:0003723">
    <property type="term" value="F:RNA binding"/>
    <property type="evidence" value="ECO:0007669"/>
    <property type="project" value="UniProtKB-KW"/>
</dbReference>
<dbReference type="InterPro" id="IPR001680">
    <property type="entry name" value="WD40_rpt"/>
</dbReference>
<feature type="region of interest" description="Disordered" evidence="7">
    <location>
        <begin position="1"/>
        <end position="32"/>
    </location>
</feature>
<dbReference type="InParanoid" id="A0A4S2MS50"/>
<feature type="compositionally biased region" description="Pro residues" evidence="7">
    <location>
        <begin position="461"/>
        <end position="474"/>
    </location>
</feature>
<dbReference type="InterPro" id="IPR036322">
    <property type="entry name" value="WD40_repeat_dom_sf"/>
</dbReference>
<feature type="region of interest" description="Disordered" evidence="7">
    <location>
        <begin position="341"/>
        <end position="375"/>
    </location>
</feature>
<keyword evidence="4" id="KW-0805">Transcription regulation</keyword>
<keyword evidence="3" id="KW-0694">RNA-binding</keyword>
<protein>
    <submittedName>
        <fullName evidence="10">WD40 repeat-like protein</fullName>
    </submittedName>
</protein>
<keyword evidence="2" id="KW-0597">Phosphoprotein</keyword>
<feature type="compositionally biased region" description="Low complexity" evidence="7">
    <location>
        <begin position="10"/>
        <end position="20"/>
    </location>
</feature>
<dbReference type="PANTHER" id="PTHR15528">
    <property type="entry name" value="PEROXISOME PROLIFERATOR ACTIVATED RECEPTOR GAMMA COACTIVATOR 1 PGC-1 -RELATED"/>
    <property type="match status" value="1"/>
</dbReference>
<dbReference type="SUPFAM" id="SSF50978">
    <property type="entry name" value="WD40 repeat-like"/>
    <property type="match status" value="1"/>
</dbReference>
<proteinExistence type="predicted"/>
<dbReference type="GO" id="GO:0005634">
    <property type="term" value="C:nucleus"/>
    <property type="evidence" value="ECO:0007669"/>
    <property type="project" value="UniProtKB-SubCell"/>
</dbReference>
<evidence type="ECO:0000313" key="10">
    <source>
        <dbReference type="EMBL" id="TGZ79259.1"/>
    </source>
</evidence>
<keyword evidence="8" id="KW-0812">Transmembrane</keyword>
<evidence type="ECO:0000256" key="6">
    <source>
        <dbReference type="ARBA" id="ARBA00023242"/>
    </source>
</evidence>
<dbReference type="GO" id="GO:0045944">
    <property type="term" value="P:positive regulation of transcription by RNA polymerase II"/>
    <property type="evidence" value="ECO:0007669"/>
    <property type="project" value="TreeGrafter"/>
</dbReference>
<feature type="transmembrane region" description="Helical" evidence="8">
    <location>
        <begin position="616"/>
        <end position="638"/>
    </location>
</feature>
<dbReference type="EMBL" id="ML220133">
    <property type="protein sequence ID" value="TGZ79259.1"/>
    <property type="molecule type" value="Genomic_DNA"/>
</dbReference>
<evidence type="ECO:0000256" key="8">
    <source>
        <dbReference type="SAM" id="Phobius"/>
    </source>
</evidence>
<keyword evidence="8" id="KW-0472">Membrane</keyword>
<organism evidence="10 11">
    <name type="scientific">Ascodesmis nigricans</name>
    <dbReference type="NCBI Taxonomy" id="341454"/>
    <lineage>
        <taxon>Eukaryota</taxon>
        <taxon>Fungi</taxon>
        <taxon>Dikarya</taxon>
        <taxon>Ascomycota</taxon>
        <taxon>Pezizomycotina</taxon>
        <taxon>Pezizomycetes</taxon>
        <taxon>Pezizales</taxon>
        <taxon>Ascodesmidaceae</taxon>
        <taxon>Ascodesmis</taxon>
    </lineage>
</organism>
<dbReference type="Gene3D" id="2.130.10.10">
    <property type="entry name" value="YVTN repeat-like/Quinoprotein amine dehydrogenase"/>
    <property type="match status" value="1"/>
</dbReference>
<keyword evidence="8" id="KW-1133">Transmembrane helix</keyword>